<keyword evidence="4" id="KW-1185">Reference proteome</keyword>
<evidence type="ECO:0000313" key="4">
    <source>
        <dbReference type="Proteomes" id="UP001642409"/>
    </source>
</evidence>
<dbReference type="Proteomes" id="UP001642409">
    <property type="component" value="Unassembled WGS sequence"/>
</dbReference>
<protein>
    <submittedName>
        <fullName evidence="3">Hypothetical_protein</fullName>
    </submittedName>
</protein>
<reference evidence="2" key="1">
    <citation type="submission" date="2023-06" db="EMBL/GenBank/DDBJ databases">
        <authorList>
            <person name="Kurt Z."/>
        </authorList>
    </citation>
    <scope>NUCLEOTIDE SEQUENCE</scope>
</reference>
<organism evidence="2">
    <name type="scientific">Hexamita inflata</name>
    <dbReference type="NCBI Taxonomy" id="28002"/>
    <lineage>
        <taxon>Eukaryota</taxon>
        <taxon>Metamonada</taxon>
        <taxon>Diplomonadida</taxon>
        <taxon>Hexamitidae</taxon>
        <taxon>Hexamitinae</taxon>
        <taxon>Hexamita</taxon>
    </lineage>
</organism>
<evidence type="ECO:0000256" key="1">
    <source>
        <dbReference type="SAM" id="MobiDB-lite"/>
    </source>
</evidence>
<evidence type="ECO:0000313" key="2">
    <source>
        <dbReference type="EMBL" id="CAI9977038.1"/>
    </source>
</evidence>
<proteinExistence type="predicted"/>
<gene>
    <name evidence="3" type="ORF">HINF_LOCUS10120</name>
    <name evidence="2" type="ORF">HINF_LOCUS64683</name>
</gene>
<reference evidence="3 4" key="2">
    <citation type="submission" date="2024-07" db="EMBL/GenBank/DDBJ databases">
        <authorList>
            <person name="Akdeniz Z."/>
        </authorList>
    </citation>
    <scope>NUCLEOTIDE SEQUENCE [LARGE SCALE GENOMIC DNA]</scope>
</reference>
<dbReference type="AlphaFoldDB" id="A0AA86VT61"/>
<feature type="region of interest" description="Disordered" evidence="1">
    <location>
        <begin position="87"/>
        <end position="117"/>
    </location>
</feature>
<comment type="caution">
    <text evidence="2">The sequence shown here is derived from an EMBL/GenBank/DDBJ whole genome shotgun (WGS) entry which is preliminary data.</text>
</comment>
<accession>A0AA86VT61</accession>
<evidence type="ECO:0000313" key="3">
    <source>
        <dbReference type="EMBL" id="CAL5987928.1"/>
    </source>
</evidence>
<name>A0AA86VT61_9EUKA</name>
<sequence length="171" mass="20672">MNAVDQLNFIINKFNSIQEKVQLSMPQQVPHYLPQLQKEQPRMNRRQSVLSKQYDYQEEKESFSPFRPVKILNNDDKLIQNEELQEQHLQQENQSKRTKINLKPVQQNTKQKQKGPETVIKPKQKELYEYTIKHQREEIAKLKNVIEQQLYDNQVMKQEISRLQSQFRTHK</sequence>
<dbReference type="EMBL" id="CATOUU010001177">
    <property type="protein sequence ID" value="CAI9977038.1"/>
    <property type="molecule type" value="Genomic_DNA"/>
</dbReference>
<dbReference type="EMBL" id="CAXDID020000022">
    <property type="protein sequence ID" value="CAL5987928.1"/>
    <property type="molecule type" value="Genomic_DNA"/>
</dbReference>